<dbReference type="VEuPathDB" id="FungiDB:PADG_03140"/>
<evidence type="ECO:0000313" key="1">
    <source>
        <dbReference type="EMBL" id="ODH42290.1"/>
    </source>
</evidence>
<protein>
    <submittedName>
        <fullName evidence="1">Uncharacterized protein</fullName>
    </submittedName>
</protein>
<dbReference type="Proteomes" id="UP000242814">
    <property type="component" value="Unassembled WGS sequence"/>
</dbReference>
<dbReference type="Gene3D" id="3.90.1200.10">
    <property type="match status" value="1"/>
</dbReference>
<dbReference type="Gene3D" id="3.30.200.20">
    <property type="entry name" value="Phosphorylase Kinase, domain 1"/>
    <property type="match status" value="1"/>
</dbReference>
<reference evidence="1 2" key="1">
    <citation type="submission" date="2016-06" db="EMBL/GenBank/DDBJ databases">
        <authorList>
            <person name="Kjaerup R.B."/>
            <person name="Dalgaard T.S."/>
            <person name="Juul-Madsen H.R."/>
        </authorList>
    </citation>
    <scope>NUCLEOTIDE SEQUENCE [LARGE SCALE GENOMIC DNA]</scope>
    <source>
        <strain evidence="1 2">Pb300</strain>
    </source>
</reference>
<feature type="non-terminal residue" evidence="1">
    <location>
        <position position="1"/>
    </location>
</feature>
<dbReference type="InterPro" id="IPR011009">
    <property type="entry name" value="Kinase-like_dom_sf"/>
</dbReference>
<dbReference type="VEuPathDB" id="FungiDB:PABG_00701"/>
<name>A0A1D2JM75_PARBR</name>
<gene>
    <name evidence="1" type="ORF">ACO22_01233</name>
</gene>
<comment type="caution">
    <text evidence="1">The sequence shown here is derived from an EMBL/GenBank/DDBJ whole genome shotgun (WGS) entry which is preliminary data.</text>
</comment>
<accession>A0A1D2JM75</accession>
<proteinExistence type="predicted"/>
<organism evidence="1 2">
    <name type="scientific">Paracoccidioides brasiliensis</name>
    <dbReference type="NCBI Taxonomy" id="121759"/>
    <lineage>
        <taxon>Eukaryota</taxon>
        <taxon>Fungi</taxon>
        <taxon>Dikarya</taxon>
        <taxon>Ascomycota</taxon>
        <taxon>Pezizomycotina</taxon>
        <taxon>Eurotiomycetes</taxon>
        <taxon>Eurotiomycetidae</taxon>
        <taxon>Onygenales</taxon>
        <taxon>Ajellomycetaceae</taxon>
        <taxon>Paracoccidioides</taxon>
    </lineage>
</organism>
<sequence>NLEGRPAVSSPKSAPRLLRLTCDQVTMTSADEIAEAKGEAEWIAWKDRVLGSIEEIADFVARRRQGGDPERIVHYYRGSFNICIRIKFKDTCSDAVIRFTKPGFTAFRDEKVEKEVQVMKFLRQRTSIPLPRLISWGLTVDSPQQLGPFIIMEYVEGIHLSDILKKPTANNQEKEILNPDIDDTTLNIVYRQIADFMLQLYNLDFTHIGAISEVAEGANTWAVTGRPLTYNMNELATCTGYPINRLPTERFASANEYFKSLADQHLIHLHTQRNLSIDPMDAMRRYIARHLFQQLAAKNCINENGPFKLFCDDFRPANILVNSETLQITAVLDLEFTNAMPAQFACDPPWWLLLVGPDMWLERGYTMEEFVAQYTPRLEQFLYALEQIEAEKCSRKPRMQRISKLMRNSWTSGEFWFNFAARKSLDVDAIFYHQLDKIYYGGKADVNLLDDKLRGDLESFVQMKMEQNAAYEKEYALL</sequence>
<dbReference type="AlphaFoldDB" id="A0A1D2JM75"/>
<dbReference type="InterPro" id="IPR051678">
    <property type="entry name" value="AGP_Transferase"/>
</dbReference>
<dbReference type="SUPFAM" id="SSF56112">
    <property type="entry name" value="Protein kinase-like (PK-like)"/>
    <property type="match status" value="1"/>
</dbReference>
<dbReference type="PANTHER" id="PTHR21310:SF37">
    <property type="entry name" value="AMINOGLYCOSIDE PHOSPHOTRANSFERASE DOMAIN-CONTAINING PROTEIN"/>
    <property type="match status" value="1"/>
</dbReference>
<evidence type="ECO:0000313" key="2">
    <source>
        <dbReference type="Proteomes" id="UP000242814"/>
    </source>
</evidence>
<dbReference type="EMBL" id="LZYO01000028">
    <property type="protein sequence ID" value="ODH42290.1"/>
    <property type="molecule type" value="Genomic_DNA"/>
</dbReference>
<dbReference type="PANTHER" id="PTHR21310">
    <property type="entry name" value="AMINOGLYCOSIDE PHOSPHOTRANSFERASE-RELATED-RELATED"/>
    <property type="match status" value="1"/>
</dbReference>